<dbReference type="GO" id="GO:0005737">
    <property type="term" value="C:cytoplasm"/>
    <property type="evidence" value="ECO:0007669"/>
    <property type="project" value="TreeGrafter"/>
</dbReference>
<feature type="compositionally biased region" description="Low complexity" evidence="1">
    <location>
        <begin position="828"/>
        <end position="838"/>
    </location>
</feature>
<proteinExistence type="predicted"/>
<organism evidence="3 4">
    <name type="scientific">Penicillium italicum</name>
    <name type="common">Blue mold</name>
    <dbReference type="NCBI Taxonomy" id="40296"/>
    <lineage>
        <taxon>Eukaryota</taxon>
        <taxon>Fungi</taxon>
        <taxon>Dikarya</taxon>
        <taxon>Ascomycota</taxon>
        <taxon>Pezizomycotina</taxon>
        <taxon>Eurotiomycetes</taxon>
        <taxon>Eurotiomycetidae</taxon>
        <taxon>Eurotiales</taxon>
        <taxon>Aspergillaceae</taxon>
        <taxon>Penicillium</taxon>
    </lineage>
</organism>
<feature type="domain" description="DH" evidence="2">
    <location>
        <begin position="182"/>
        <end position="427"/>
    </location>
</feature>
<protein>
    <recommendedName>
        <fullName evidence="2">DH domain-containing protein</fullName>
    </recommendedName>
</protein>
<feature type="region of interest" description="Disordered" evidence="1">
    <location>
        <begin position="102"/>
        <end position="177"/>
    </location>
</feature>
<dbReference type="PhylomeDB" id="A0A0A2L2F2"/>
<dbReference type="EMBL" id="JQGA01000827">
    <property type="protein sequence ID" value="KGO73388.1"/>
    <property type="molecule type" value="Genomic_DNA"/>
</dbReference>
<dbReference type="PROSITE" id="PS50010">
    <property type="entry name" value="DH_2"/>
    <property type="match status" value="1"/>
</dbReference>
<dbReference type="SUPFAM" id="SSF48065">
    <property type="entry name" value="DBL homology domain (DH-domain)"/>
    <property type="match status" value="1"/>
</dbReference>
<gene>
    <name evidence="3" type="ORF">PITC_085260</name>
</gene>
<evidence type="ECO:0000313" key="3">
    <source>
        <dbReference type="EMBL" id="KGO73388.1"/>
    </source>
</evidence>
<feature type="compositionally biased region" description="Polar residues" evidence="1">
    <location>
        <begin position="119"/>
        <end position="154"/>
    </location>
</feature>
<comment type="caution">
    <text evidence="3">The sequence shown here is derived from an EMBL/GenBank/DDBJ whole genome shotgun (WGS) entry which is preliminary data.</text>
</comment>
<feature type="compositionally biased region" description="Basic residues" evidence="1">
    <location>
        <begin position="848"/>
        <end position="858"/>
    </location>
</feature>
<feature type="compositionally biased region" description="Polar residues" evidence="1">
    <location>
        <begin position="805"/>
        <end position="814"/>
    </location>
</feature>
<dbReference type="Proteomes" id="UP000030104">
    <property type="component" value="Unassembled WGS sequence"/>
</dbReference>
<dbReference type="PANTHER" id="PTHR12673:SF159">
    <property type="entry name" value="LD03170P"/>
    <property type="match status" value="1"/>
</dbReference>
<dbReference type="InterPro" id="IPR051092">
    <property type="entry name" value="FYVE_RhoGEF_PH"/>
</dbReference>
<dbReference type="InterPro" id="IPR000219">
    <property type="entry name" value="DH_dom"/>
</dbReference>
<sequence length="858" mass="96472">MKFDPVVLSSRLDPPLLSPCHRNLSPIFYWAGSLFGTMADQDEKFIEKQALLDDEHEEKFESSGGVSPTDKSTSRPFKKWMDSFRGRKHESPVFQQRFVEGWSDSSSHGSQGHRSSASDSSQLGTVKTTTASIGSQSLIRSRTTIQSATSQSMRSDVRHSGDSSRPILSQHADEAAETRATRRRHILQELFETESDYVLGLKALIGILTIFDTRREIYDNIQEILGIHERFLTQLQTTSPMSAPQAQQAGASELTSRGITKRIGSIDLGSLKGLQQRSLRTRSLKASVNRRLMALTAEPTEGLEVARELGKLSFSFPAYDQFCSNYELLTQDVALLRRSIANWTIYDQGIEALSKSVASTERRRQEDNKSMTLNDMLIKPIQRLCKYPLVLQDLLRSTPVGDCPSSHDGIQQVLDSIRVLVTRINLAAGNPINKDRIDKTIILQGKVDISKSRALQSIYKDLGPLVMCGVLHVTYQTAETTNGEFMVCVLFQRYIFFAKGIDDQRRLEAVACVYLDSLKIDTLQNGRGEQFSPEMHVRNPSNPLGLYSYGCIFSWKLLFENQGENYEFVLSASSAAEEKQWNTEILKGSAALVEKGQPRTWEPRKHSFLTIRLLPLDHIQYTVSSMARRSSMDSMAISRKSRAQHVVIRKTHYPRHTEEPVAQAEGEIERPKTPADRSALTLTARRIDRIRLERLISDVYTEDLLPSPGMVLGRGDLFRRGPLMRRLSLRPGFTKRSSSVSTFHSRRRSTDMRSDGGNEGMDKEAVDSSEVGEDKGEDKEVEFELPQTPTTPRRSKTFLFRGSPKNPTSSISSPHSDKRRSQDGSAESSPSSKKWSSPRNLFSALTPKKVKKTRSHAE</sequence>
<dbReference type="Gene3D" id="1.20.900.10">
    <property type="entry name" value="Dbl homology (DH) domain"/>
    <property type="match status" value="1"/>
</dbReference>
<dbReference type="OMA" id="WTHIQDD"/>
<evidence type="ECO:0000259" key="2">
    <source>
        <dbReference type="PROSITE" id="PS50010"/>
    </source>
</evidence>
<feature type="region of interest" description="Disordered" evidence="1">
    <location>
        <begin position="654"/>
        <end position="676"/>
    </location>
</feature>
<dbReference type="PANTHER" id="PTHR12673">
    <property type="entry name" value="FACIOGENITAL DYSPLASIA PROTEIN"/>
    <property type="match status" value="1"/>
</dbReference>
<dbReference type="AlphaFoldDB" id="A0A0A2L2F2"/>
<dbReference type="SMART" id="SM00325">
    <property type="entry name" value="RhoGEF"/>
    <property type="match status" value="1"/>
</dbReference>
<feature type="region of interest" description="Disordered" evidence="1">
    <location>
        <begin position="729"/>
        <end position="858"/>
    </location>
</feature>
<dbReference type="GO" id="GO:0035556">
    <property type="term" value="P:intracellular signal transduction"/>
    <property type="evidence" value="ECO:0007669"/>
    <property type="project" value="InterPro"/>
</dbReference>
<dbReference type="Pfam" id="PF00621">
    <property type="entry name" value="RhoGEF"/>
    <property type="match status" value="1"/>
</dbReference>
<keyword evidence="4" id="KW-1185">Reference proteome</keyword>
<dbReference type="PROSITE" id="PS00741">
    <property type="entry name" value="DH_1"/>
    <property type="match status" value="1"/>
</dbReference>
<dbReference type="HOGENOM" id="CLU_010210_1_0_1"/>
<feature type="compositionally biased region" description="Low complexity" evidence="1">
    <location>
        <begin position="103"/>
        <end position="118"/>
    </location>
</feature>
<feature type="compositionally biased region" description="Basic and acidic residues" evidence="1">
    <location>
        <begin position="748"/>
        <end position="778"/>
    </location>
</feature>
<dbReference type="InterPro" id="IPR001331">
    <property type="entry name" value="GDS_CDC24_CS"/>
</dbReference>
<evidence type="ECO:0000313" key="4">
    <source>
        <dbReference type="Proteomes" id="UP000030104"/>
    </source>
</evidence>
<accession>A0A0A2L2F2</accession>
<feature type="region of interest" description="Disordered" evidence="1">
    <location>
        <begin position="56"/>
        <end position="77"/>
    </location>
</feature>
<feature type="compositionally biased region" description="Polar residues" evidence="1">
    <location>
        <begin position="64"/>
        <end position="75"/>
    </location>
</feature>
<name>A0A0A2L2F2_PENIT</name>
<dbReference type="OrthoDB" id="8059989at2759"/>
<dbReference type="GO" id="GO:0005085">
    <property type="term" value="F:guanyl-nucleotide exchange factor activity"/>
    <property type="evidence" value="ECO:0007669"/>
    <property type="project" value="InterPro"/>
</dbReference>
<evidence type="ECO:0000256" key="1">
    <source>
        <dbReference type="SAM" id="MobiDB-lite"/>
    </source>
</evidence>
<dbReference type="InterPro" id="IPR035899">
    <property type="entry name" value="DBL_dom_sf"/>
</dbReference>
<dbReference type="STRING" id="40296.A0A0A2L2F2"/>
<reference evidence="3 4" key="1">
    <citation type="journal article" date="2015" name="Mol. Plant Microbe Interact.">
        <title>Genome, transcriptome, and functional analyses of Penicillium expansum provide new insights into secondary metabolism and pathogenicity.</title>
        <authorList>
            <person name="Ballester A.R."/>
            <person name="Marcet-Houben M."/>
            <person name="Levin E."/>
            <person name="Sela N."/>
            <person name="Selma-Lazaro C."/>
            <person name="Carmona L."/>
            <person name="Wisniewski M."/>
            <person name="Droby S."/>
            <person name="Gonzalez-Candelas L."/>
            <person name="Gabaldon T."/>
        </authorList>
    </citation>
    <scope>NUCLEOTIDE SEQUENCE [LARGE SCALE GENOMIC DNA]</scope>
    <source>
        <strain evidence="3 4">PHI-1</strain>
    </source>
</reference>